<feature type="compositionally biased region" description="Polar residues" evidence="8">
    <location>
        <begin position="2164"/>
        <end position="2173"/>
    </location>
</feature>
<feature type="compositionally biased region" description="Low complexity" evidence="8">
    <location>
        <begin position="2613"/>
        <end position="2660"/>
    </location>
</feature>
<keyword evidence="2" id="KW-0964">Secreted</keyword>
<feature type="domain" description="VWFD" evidence="10">
    <location>
        <begin position="225"/>
        <end position="379"/>
    </location>
</feature>
<evidence type="ECO:0000259" key="10">
    <source>
        <dbReference type="PROSITE" id="PS51233"/>
    </source>
</evidence>
<dbReference type="SMART" id="SM00215">
    <property type="entry name" value="VWC_out"/>
    <property type="match status" value="2"/>
</dbReference>
<dbReference type="Pfam" id="PF13330">
    <property type="entry name" value="Mucin2_WxxW"/>
    <property type="match status" value="2"/>
</dbReference>
<evidence type="ECO:0000313" key="11">
    <source>
        <dbReference type="EMBL" id="KAG8438106.1"/>
    </source>
</evidence>
<gene>
    <name evidence="11" type="ORF">GDO86_008698</name>
</gene>
<dbReference type="Pfam" id="PF25962">
    <property type="entry name" value="TIL_OTOGL_Mucin"/>
    <property type="match status" value="1"/>
</dbReference>
<dbReference type="PROSITE" id="PS51233">
    <property type="entry name" value="VWFD"/>
    <property type="match status" value="2"/>
</dbReference>
<dbReference type="SMART" id="SM00216">
    <property type="entry name" value="VWD"/>
    <property type="match status" value="2"/>
</dbReference>
<dbReference type="Pfam" id="PF00094">
    <property type="entry name" value="VWD"/>
    <property type="match status" value="3"/>
</dbReference>
<keyword evidence="12" id="KW-1185">Reference proteome</keyword>
<keyword evidence="6" id="KW-1015">Disulfide bond</keyword>
<dbReference type="Gene3D" id="2.10.25.10">
    <property type="entry name" value="Laminin"/>
    <property type="match status" value="2"/>
</dbReference>
<dbReference type="InterPro" id="IPR036084">
    <property type="entry name" value="Ser_inhib-like_sf"/>
</dbReference>
<dbReference type="PANTHER" id="PTHR11339">
    <property type="entry name" value="EXTRACELLULAR MATRIX GLYCOPROTEIN RELATED"/>
    <property type="match status" value="1"/>
</dbReference>
<evidence type="ECO:0000256" key="3">
    <source>
        <dbReference type="ARBA" id="ARBA00022729"/>
    </source>
</evidence>
<evidence type="ECO:0000256" key="2">
    <source>
        <dbReference type="ARBA" id="ARBA00022525"/>
    </source>
</evidence>
<evidence type="ECO:0000256" key="9">
    <source>
        <dbReference type="SAM" id="Phobius"/>
    </source>
</evidence>
<dbReference type="EMBL" id="JAACNH010000007">
    <property type="protein sequence ID" value="KAG8438106.1"/>
    <property type="molecule type" value="Genomic_DNA"/>
</dbReference>
<feature type="region of interest" description="Disordered" evidence="8">
    <location>
        <begin position="2152"/>
        <end position="2173"/>
    </location>
</feature>
<dbReference type="InterPro" id="IPR002919">
    <property type="entry name" value="TIL_dom"/>
</dbReference>
<dbReference type="Pfam" id="PF08742">
    <property type="entry name" value="C8"/>
    <property type="match status" value="3"/>
</dbReference>
<dbReference type="CDD" id="cd19941">
    <property type="entry name" value="TIL"/>
    <property type="match status" value="3"/>
</dbReference>
<dbReference type="Pfam" id="PF01826">
    <property type="entry name" value="TIL"/>
    <property type="match status" value="2"/>
</dbReference>
<keyword evidence="9" id="KW-1133">Transmembrane helix</keyword>
<feature type="region of interest" description="Disordered" evidence="8">
    <location>
        <begin position="2289"/>
        <end position="2367"/>
    </location>
</feature>
<dbReference type="SUPFAM" id="SSF57567">
    <property type="entry name" value="Serine protease inhibitors"/>
    <property type="match status" value="3"/>
</dbReference>
<feature type="region of interest" description="Disordered" evidence="8">
    <location>
        <begin position="2079"/>
        <end position="2135"/>
    </location>
</feature>
<dbReference type="InterPro" id="IPR050780">
    <property type="entry name" value="Mucin_vWF_Thrombospondin_sf"/>
</dbReference>
<dbReference type="OrthoDB" id="160294at2759"/>
<feature type="compositionally biased region" description="Low complexity" evidence="8">
    <location>
        <begin position="1466"/>
        <end position="1481"/>
    </location>
</feature>
<feature type="compositionally biased region" description="Low complexity" evidence="8">
    <location>
        <begin position="1870"/>
        <end position="1917"/>
    </location>
</feature>
<evidence type="ECO:0000256" key="5">
    <source>
        <dbReference type="ARBA" id="ARBA00023008"/>
    </source>
</evidence>
<dbReference type="InterPro" id="IPR001007">
    <property type="entry name" value="VWF_dom"/>
</dbReference>
<proteinExistence type="predicted"/>
<keyword evidence="4" id="KW-0677">Repeat</keyword>
<feature type="compositionally biased region" description="Polar residues" evidence="8">
    <location>
        <begin position="2745"/>
        <end position="2762"/>
    </location>
</feature>
<feature type="compositionally biased region" description="Low complexity" evidence="8">
    <location>
        <begin position="2763"/>
        <end position="2773"/>
    </location>
</feature>
<feature type="region of interest" description="Disordered" evidence="8">
    <location>
        <begin position="1226"/>
        <end position="1486"/>
    </location>
</feature>
<dbReference type="SMART" id="SM00832">
    <property type="entry name" value="C8"/>
    <property type="match status" value="3"/>
</dbReference>
<feature type="transmembrane region" description="Helical" evidence="9">
    <location>
        <begin position="3201"/>
        <end position="3220"/>
    </location>
</feature>
<dbReference type="InterPro" id="IPR058753">
    <property type="entry name" value="TIL_OTOGL_Mucin"/>
</dbReference>
<keyword evidence="3" id="KW-0732">Signal</keyword>
<feature type="compositionally biased region" description="Low complexity" evidence="8">
    <location>
        <begin position="2106"/>
        <end position="2124"/>
    </location>
</feature>
<dbReference type="GO" id="GO:0031012">
    <property type="term" value="C:extracellular matrix"/>
    <property type="evidence" value="ECO:0007669"/>
    <property type="project" value="TreeGrafter"/>
</dbReference>
<feature type="region of interest" description="Disordered" evidence="8">
    <location>
        <begin position="2706"/>
        <end position="2817"/>
    </location>
</feature>
<keyword evidence="9" id="KW-0812">Transmembrane</keyword>
<feature type="region of interest" description="Disordered" evidence="8">
    <location>
        <begin position="1056"/>
        <end position="1099"/>
    </location>
</feature>
<dbReference type="InterPro" id="IPR014853">
    <property type="entry name" value="VWF/SSPO/ZAN-like_Cys-rich_dom"/>
</dbReference>
<feature type="compositionally biased region" description="Low complexity" evidence="8">
    <location>
        <begin position="1849"/>
        <end position="1862"/>
    </location>
</feature>
<evidence type="ECO:0000256" key="7">
    <source>
        <dbReference type="ARBA" id="ARBA00023180"/>
    </source>
</evidence>
<evidence type="ECO:0000256" key="6">
    <source>
        <dbReference type="ARBA" id="ARBA00023157"/>
    </source>
</evidence>
<protein>
    <recommendedName>
        <fullName evidence="10">VWFD domain-containing protein</fullName>
    </recommendedName>
</protein>
<dbReference type="FunFam" id="2.10.25.10:FF:000674">
    <property type="entry name" value="Mucin-2"/>
    <property type="match status" value="1"/>
</dbReference>
<feature type="compositionally biased region" description="Polar residues" evidence="8">
    <location>
        <begin position="2092"/>
        <end position="2105"/>
    </location>
</feature>
<feature type="region of interest" description="Disordered" evidence="8">
    <location>
        <begin position="1641"/>
        <end position="2027"/>
    </location>
</feature>
<comment type="subcellular location">
    <subcellularLocation>
        <location evidence="1">Secreted</location>
    </subcellularLocation>
</comment>
<accession>A0A8T2J6S0</accession>
<feature type="region of interest" description="Disordered" evidence="8">
    <location>
        <begin position="2203"/>
        <end position="2229"/>
    </location>
</feature>
<keyword evidence="5" id="KW-0186">Copper</keyword>
<feature type="compositionally biased region" description="Polar residues" evidence="8">
    <location>
        <begin position="1453"/>
        <end position="1465"/>
    </location>
</feature>
<feature type="region of interest" description="Disordered" evidence="8">
    <location>
        <begin position="2596"/>
        <end position="2660"/>
    </location>
</feature>
<evidence type="ECO:0000256" key="4">
    <source>
        <dbReference type="ARBA" id="ARBA00022737"/>
    </source>
</evidence>
<feature type="compositionally biased region" description="Low complexity" evidence="8">
    <location>
        <begin position="2706"/>
        <end position="2722"/>
    </location>
</feature>
<dbReference type="Proteomes" id="UP000812440">
    <property type="component" value="Chromosome 4"/>
</dbReference>
<feature type="compositionally biased region" description="Low complexity" evidence="8">
    <location>
        <begin position="2301"/>
        <end position="2356"/>
    </location>
</feature>
<keyword evidence="7" id="KW-0325">Glycoprotein</keyword>
<dbReference type="InterPro" id="IPR025155">
    <property type="entry name" value="WxxW_domain"/>
</dbReference>
<feature type="compositionally biased region" description="Low complexity" evidence="8">
    <location>
        <begin position="1956"/>
        <end position="2015"/>
    </location>
</feature>
<dbReference type="GO" id="GO:0005615">
    <property type="term" value="C:extracellular space"/>
    <property type="evidence" value="ECO:0007669"/>
    <property type="project" value="TreeGrafter"/>
</dbReference>
<feature type="compositionally biased region" description="Polar residues" evidence="8">
    <location>
        <begin position="2289"/>
        <end position="2300"/>
    </location>
</feature>
<feature type="compositionally biased region" description="Low complexity" evidence="8">
    <location>
        <begin position="1935"/>
        <end position="1949"/>
    </location>
</feature>
<evidence type="ECO:0000256" key="1">
    <source>
        <dbReference type="ARBA" id="ARBA00004613"/>
    </source>
</evidence>
<feature type="domain" description="VWFD" evidence="10">
    <location>
        <begin position="666"/>
        <end position="836"/>
    </location>
</feature>
<name>A0A8T2J6S0_9PIPI</name>
<keyword evidence="9" id="KW-0472">Membrane</keyword>
<feature type="compositionally biased region" description="Low complexity" evidence="8">
    <location>
        <begin position="1423"/>
        <end position="1452"/>
    </location>
</feature>
<dbReference type="InterPro" id="IPR001846">
    <property type="entry name" value="VWF_type-D"/>
</dbReference>
<feature type="compositionally biased region" description="Low complexity" evidence="8">
    <location>
        <begin position="1240"/>
        <end position="1415"/>
    </location>
</feature>
<sequence length="3222" mass="350711">MMEYQWGENQKPNKVILNEKYRNQTCGLCGDFNGFPYYNEISEGGSMDQFVSNSLVKGPNENCFQSPVEKDAECINLNQTCQDLLESPEMSTCAAHFDISAFLEICNLGNCVCRDSTSLTEFCFCATITEYSRQCAIARGVPDNWRRPDMCAIKCPESMVYKECGTSCERSCSNQELLACDRKCVIGCFCPNGEIYPPESCYDLPCQHCNCTDGVWYCENKLCPGVCSVEGGSHFKTFDGRRYIFHADCMYILSQVCNNQLYTVHGLLEPCNQNEGENCLNKIVLALDDSTTVSNNITVFQPSTFAIIVETDIGVRLDIQLVPIMQVYIYLDIAYTGSTCGLCGNYNSNQQDDFKIPNGMSVQDLGIFTNSWKSIQSCDNVPPVITDPCTNNFMNEPYAQKWCFQMNSKSGFFSPCHSKVDPADYFTACLYDTCLCKNQYDCMCAVFSSYVRACAEQGVILNGWRNVVCGSFINLCDKSMEYQYVITSCQPTCKSLSKKDPSCDVKFTPIDGCVCKKDTYLRHDGQCVKKIECPCYYMEYIINPGEVINRDGVICDCVSNCYHFADCTAPMVYFNCSTVPDGSTGIECLRSCQNFNVACYRTNCVSGCICPYNMLADGRGGCVTTDNCTCIQNDRIYEHMATAKIGCSICTCNNRKWECEKNDFTAECTVYGEGNYITFDGKHYRYNGQCEYSLVQDFCGYNVLNGTFRIVSENTKCGTTGTTCSKSIKVFINDFMLVLSDGNVQVTNYLNQLDSPFQMRNTSMYLIITVSNGLILVWDKKTSLIIKVPQKFQNNICGLCGNYDGNSLNDFNTRGHAKVTDVMEFGNSWKLSPSCPEITATPEPCETSPFRKSWAQRKCNIILSNAFKPCHAEVDPYSYYDACVKDSCGCNEGGDCECFCTAVAMYAHACLAKCICVEWRTPDLCPVFCDFYNVKEECKWHYKACGANCMKTCRNPSGLCSEKQHKVEAFISTSGCYPNCPDNKPFFEEVTMQCVDTCGCYDQLGKYYPPGAKSVTCDVSYGLICNNRKQADGRIAVCFNYEISIYCCDTTCLSTTPPSTSTSKTQSTTTPLSTSTSRTVSTPTTTLSTTVTKTTSRLTSTPATSPATCAPVCSWSGWLDVSYPTFSENGGDFETYENIRKNGIDVCQKPQNIMCRAQKFPTFPNISCRAQKFPTFPVSALGQSVTCDVSYGLICNNKKQNLPQQHINCNNFNNISHNNTCYKFSNHKNRNRDKQLLPVPTAVSTSGTTKTTTLPSTPPTKTESTTTSTSTATSSTQHPSQQHLSTTAVSTSGTTKTTTPPTPPTKTESTTASKSTATTSTTTPLTTTTVTSSPITKTGTETTTSPSSTTAVSTSGTTKTTTPPTPPTKTESTTASTSTATTSTTTSLTTTPVTSSPIKKNSSPITKTGTETTTSPTPPTPPTKTESTTASKSTATTSTTTSLTTTTVTSSPLQQQHPSQRQLNETTTSPSSTTAVSTSGTTKKHYSSNKNRIYHIKHINCNNFNTTSLTTTPVTIVHQVLQNTTSTLQQKQNNLPQQAPQLQQLQQQHPHNNTCNKFSHHKNRTETSTSPSSTTAVVHQVLQKVLLPNSSNKKRIYHSKHINCNNFNNNTSLTTTPKYIRYYKKYYSPILQQKQNLPSKHINCKSSTTTSLTTTTVTSSPITKTGTETTTSPSSSTTVSTSGTTKTTTPPTKTESTTASTSTATTSTTTSLTTTPVTSSPITKTGTETKTSPSSTTAVSTSGTTKTTPPTKTESTTASTSTATTSTTTTTTTVTSSPITKTGTETTTSPSSTTAVSTSGTTKTTTPSTPPTKTESTTTSTSTATSSTTTSLTTTPVTSFSITKTGNETTTSPSSTTAVSTSVLHHENSTETTTSPSTTTQLVLSTTKTTTPKSSNKTESTTASTSTATTQQTSSQQHLTRLPITKTESTTASNQLQQLQQQHPSQQQLTSVLQKTTTPPTKTESTTASTSTATTSTTTSLTTTPVTSSPITKTGTETSTSPSSTTAVSTSVLPSQNRNRDSTPPVLQLHKYIRYYKKYYSPPPPTKQNLPQQHINCNIFNYNIPHNNNCNKFSITKTGTETTTSPSSSTTNQPQQFSITKTGTETKTSPSSTTAVSTSGTTKTTPPPQTKKINHSKHINCNNFTHNNNNCNNFSHHKNRNRDNNFPSSTTAVSTSVLQSQKRNRDNNFLQLQLQLVHQVLQNTTTPPTPPTKTESTTASTSTPTTTSLTTTTVLQKLLLLQLLQQKQNLPQQAHQLQQLNNISLTHTCKVLQSQKQVQRQQLPYSTTANLPQQAHQLQNTSTTASLTTTPVTSSPITKTATETTTSPSTTTTVSTSGTTKTTTPTTPPTKTESTTQAHHTRATTSPVLQLQIYHSSTSTATTSTTSLTTTPVTISTSGTTKTTTLFNSSNKNRIYHNKHINCNIFNTTSLTTTPVTSSPITQNRTETTTSPSSTTANLPQQANQLHNFNNNTLTTTTVTILQLQLVHQNLPQQAHQLQQLQHTNPSQQHCNSSPIKKNRYRDINFPQFYNYIFQSQKQNDNCNKFSHHKTGTETTTSPSSTTAYIRLQKLLLLQLPNKNNLPQQANQLQQLQHNIPHNDNCNKFSHHKNRNKTTTSPSSTTAVSTSGTTKTTTPPTKTESTTASTSTATTSTTTSLTTTPLVHQVLQKHYSSTPPTKTESTTQHINCNNFNNNIPYNDNCTVLQSQKQEQRQQLPPVLQLQNRDNNFPQYYNCIPNHKNRNRDNTSPSSNTAVSTQFYNSVSTSGTTKTTTTPSPPPTKTESTTASKSTATTQHTTSLTTTTVTSSPITKTGNRQTTSPVLQLQIYHSKHINCTTSTTTSLTNTPVTSFSNHKNVLKNYYSSNSSNKNRIYHSKQINCNNSTHNIPPHNCNILHHKNGTETTTSPVLQLQLVQSVTTKTTTPTKTESTTAAHQLHNFNNKIPQQNTVQVLQSQKQVQRHQLPPVLNSVSTSGTTKTTTTPPSKQTESLHSTSTATTSTTNILTTTTVKVLQSQKTRNETTTSPSSTTAVSISGTTKTTTPSTKTESTTASTSTATTSTTTSLTTTTVTSSPITKTGTETTTSPSSTTAVSISGTTKTTTPPTPSTKTESTTASTSTATTSVSTTPKTSSPTTKTVTETSTSQASTTATTETTKTPPTLSESVTSKTSSAITASTFQGSTTAPSITLTTPFNNDRNLTTTFYVRILFIVYSYLGFLPLMYRF</sequence>
<feature type="compositionally biased region" description="Low complexity" evidence="8">
    <location>
        <begin position="3020"/>
        <end position="3167"/>
    </location>
</feature>
<dbReference type="PANTHER" id="PTHR11339:SF401">
    <property type="entry name" value="MUCIN-5AC"/>
    <property type="match status" value="1"/>
</dbReference>
<feature type="compositionally biased region" description="Low complexity" evidence="8">
    <location>
        <begin position="2968"/>
        <end position="3007"/>
    </location>
</feature>
<evidence type="ECO:0000256" key="8">
    <source>
        <dbReference type="SAM" id="MobiDB-lite"/>
    </source>
</evidence>
<reference evidence="11" key="1">
    <citation type="thesis" date="2020" institute="ProQuest LLC" country="789 East Eisenhower Parkway, Ann Arbor, MI, USA">
        <title>Comparative Genomics and Chromosome Evolution.</title>
        <authorList>
            <person name="Mudd A.B."/>
        </authorList>
    </citation>
    <scope>NUCLEOTIDE SEQUENCE</scope>
    <source>
        <strain evidence="11">Female2</strain>
        <tissue evidence="11">Blood</tissue>
    </source>
</reference>
<feature type="region of interest" description="Disordered" evidence="8">
    <location>
        <begin position="2953"/>
        <end position="3167"/>
    </location>
</feature>
<comment type="caution">
    <text evidence="11">The sequence shown here is derived from an EMBL/GenBank/DDBJ whole genome shotgun (WGS) entry which is preliminary data.</text>
</comment>
<feature type="compositionally biased region" description="Low complexity" evidence="8">
    <location>
        <begin position="2780"/>
        <end position="2812"/>
    </location>
</feature>
<feature type="compositionally biased region" description="Low complexity" evidence="8">
    <location>
        <begin position="2079"/>
        <end position="2091"/>
    </location>
</feature>
<organism evidence="11 12">
    <name type="scientific">Hymenochirus boettgeri</name>
    <name type="common">Congo dwarf clawed frog</name>
    <dbReference type="NCBI Taxonomy" id="247094"/>
    <lineage>
        <taxon>Eukaryota</taxon>
        <taxon>Metazoa</taxon>
        <taxon>Chordata</taxon>
        <taxon>Craniata</taxon>
        <taxon>Vertebrata</taxon>
        <taxon>Euteleostomi</taxon>
        <taxon>Amphibia</taxon>
        <taxon>Batrachia</taxon>
        <taxon>Anura</taxon>
        <taxon>Pipoidea</taxon>
        <taxon>Pipidae</taxon>
        <taxon>Pipinae</taxon>
        <taxon>Hymenochirus</taxon>
    </lineage>
</organism>
<feature type="compositionally biased region" description="Low complexity" evidence="8">
    <location>
        <begin position="1646"/>
        <end position="1839"/>
    </location>
</feature>
<evidence type="ECO:0000313" key="12">
    <source>
        <dbReference type="Proteomes" id="UP000812440"/>
    </source>
</evidence>
<feature type="region of interest" description="Disordered" evidence="8">
    <location>
        <begin position="2433"/>
        <end position="2459"/>
    </location>
</feature>